<evidence type="ECO:0000313" key="2">
    <source>
        <dbReference type="Proteomes" id="UP000327468"/>
    </source>
</evidence>
<protein>
    <submittedName>
        <fullName evidence="1">Uncharacterized protein</fullName>
    </submittedName>
</protein>
<reference evidence="1 2" key="1">
    <citation type="submission" date="2019-06" db="EMBL/GenBank/DDBJ databases">
        <title>A chromosome-scale genome assembly of the striped catfish, Pangasianodon hypophthalmus.</title>
        <authorList>
            <person name="Wen M."/>
            <person name="Zahm M."/>
            <person name="Roques C."/>
            <person name="Cabau C."/>
            <person name="Klopp C."/>
            <person name="Donnadieu C."/>
            <person name="Jouanno E."/>
            <person name="Avarre J.-C."/>
            <person name="Campet M."/>
            <person name="Ha T.T.T."/>
            <person name="Dugue R."/>
            <person name="Lampietro C."/>
            <person name="Louis A."/>
            <person name="Herpin A."/>
            <person name="Echchiki A."/>
            <person name="Berthelot C."/>
            <person name="Parey E."/>
            <person name="Roest-Crollius H."/>
            <person name="Braasch I."/>
            <person name="Postlethwait J."/>
            <person name="Bobe J."/>
            <person name="Montfort J."/>
            <person name="Bouchez O."/>
            <person name="Begum T."/>
            <person name="Schartl M."/>
            <person name="Guiguen Y."/>
        </authorList>
    </citation>
    <scope>NUCLEOTIDE SEQUENCE [LARGE SCALE GENOMIC DNA]</scope>
    <source>
        <strain evidence="1 2">Indonesia</strain>
        <tissue evidence="1">Blood</tissue>
    </source>
</reference>
<accession>A0A5N5PXW7</accession>
<organism evidence="1 2">
    <name type="scientific">Pangasianodon hypophthalmus</name>
    <name type="common">Striped catfish</name>
    <name type="synonym">Helicophagus hypophthalmus</name>
    <dbReference type="NCBI Taxonomy" id="310915"/>
    <lineage>
        <taxon>Eukaryota</taxon>
        <taxon>Metazoa</taxon>
        <taxon>Chordata</taxon>
        <taxon>Craniata</taxon>
        <taxon>Vertebrata</taxon>
        <taxon>Euteleostomi</taxon>
        <taxon>Actinopterygii</taxon>
        <taxon>Neopterygii</taxon>
        <taxon>Teleostei</taxon>
        <taxon>Ostariophysi</taxon>
        <taxon>Siluriformes</taxon>
        <taxon>Pangasiidae</taxon>
        <taxon>Pangasianodon</taxon>
    </lineage>
</organism>
<dbReference type="Proteomes" id="UP000327468">
    <property type="component" value="Chromosome 2"/>
</dbReference>
<name>A0A5N5PXW7_PANHP</name>
<proteinExistence type="predicted"/>
<dbReference type="EMBL" id="VFJC01000003">
    <property type="protein sequence ID" value="KAB5583801.1"/>
    <property type="molecule type" value="Genomic_DNA"/>
</dbReference>
<sequence length="157" mass="17452">MLSRTSASLDLSLELCTARGSLNSWMICKLSVGSRIRGTSTPRSNTLTSLITITGYFLHSLSSSRMSLGAHLAHTSPWTSPTWCFLYAAHRGWEQITLLVFQPKMNEVLMLAEPAYSLSTEKSQRNSEFIMSRTAPCRLPASPGYSACHMFHIGSYR</sequence>
<dbReference type="AlphaFoldDB" id="A0A5N5PXW7"/>
<evidence type="ECO:0000313" key="1">
    <source>
        <dbReference type="EMBL" id="KAB5583801.1"/>
    </source>
</evidence>
<gene>
    <name evidence="1" type="ORF">PHYPO_G00099810</name>
</gene>
<keyword evidence="2" id="KW-1185">Reference proteome</keyword>
<comment type="caution">
    <text evidence="1">The sequence shown here is derived from an EMBL/GenBank/DDBJ whole genome shotgun (WGS) entry which is preliminary data.</text>
</comment>